<dbReference type="PANTHER" id="PTHR10953:SF102">
    <property type="entry name" value="ADENYLYLTRANSFERASE AND SULFURTRANSFERASE MOCS3"/>
    <property type="match status" value="1"/>
</dbReference>
<organism evidence="14 15">
    <name type="scientific">Luteolibacter luteus</name>
    <dbReference type="NCBI Taxonomy" id="2728835"/>
    <lineage>
        <taxon>Bacteria</taxon>
        <taxon>Pseudomonadati</taxon>
        <taxon>Verrucomicrobiota</taxon>
        <taxon>Verrucomicrobiia</taxon>
        <taxon>Verrucomicrobiales</taxon>
        <taxon>Verrucomicrobiaceae</taxon>
        <taxon>Luteolibacter</taxon>
    </lineage>
</organism>
<protein>
    <recommendedName>
        <fullName evidence="9">Molybdopterin-synthase adenylyltransferase</fullName>
        <ecNumber evidence="8">2.7.7.80</ecNumber>
    </recommendedName>
    <alternativeName>
        <fullName evidence="12">MoaD protein adenylase</fullName>
    </alternativeName>
    <alternativeName>
        <fullName evidence="10">Molybdopterin-converting factor subunit 1 adenylase</fullName>
    </alternativeName>
    <alternativeName>
        <fullName evidence="11">Sulfur carrier protein MoaD adenylyltransferase</fullName>
    </alternativeName>
</protein>
<evidence type="ECO:0000313" key="14">
    <source>
        <dbReference type="EMBL" id="QJE94753.1"/>
    </source>
</evidence>
<dbReference type="PROSITE" id="PS50206">
    <property type="entry name" value="RHODANESE_3"/>
    <property type="match status" value="1"/>
</dbReference>
<evidence type="ECO:0000256" key="3">
    <source>
        <dbReference type="ARBA" id="ARBA00022741"/>
    </source>
</evidence>
<comment type="function">
    <text evidence="6">Catalyzes the adenylation by ATP of the carboxyl group of the C-terminal glycine of sulfur carrier protein MoaD.</text>
</comment>
<dbReference type="NCBIfam" id="NF004281">
    <property type="entry name" value="PRK05690.1"/>
    <property type="match status" value="1"/>
</dbReference>
<dbReference type="InterPro" id="IPR036873">
    <property type="entry name" value="Rhodanese-like_dom_sf"/>
</dbReference>
<evidence type="ECO:0000256" key="4">
    <source>
        <dbReference type="ARBA" id="ARBA00022840"/>
    </source>
</evidence>
<dbReference type="GO" id="GO:0008146">
    <property type="term" value="F:sulfotransferase activity"/>
    <property type="evidence" value="ECO:0007669"/>
    <property type="project" value="TreeGrafter"/>
</dbReference>
<evidence type="ECO:0000256" key="9">
    <source>
        <dbReference type="ARBA" id="ARBA00073635"/>
    </source>
</evidence>
<evidence type="ECO:0000256" key="7">
    <source>
        <dbReference type="ARBA" id="ARBA00063809"/>
    </source>
</evidence>
<comment type="subunit">
    <text evidence="7">Homodimer. Forms a stable heterotetrameric complex of 2 MoeB and 2 MoaD during adenylation of MoaD.</text>
</comment>
<dbReference type="GO" id="GO:0061605">
    <property type="term" value="F:molybdopterin-synthase adenylyltransferase activity"/>
    <property type="evidence" value="ECO:0007669"/>
    <property type="project" value="UniProtKB-EC"/>
</dbReference>
<gene>
    <name evidence="14" type="primary">moeB</name>
    <name evidence="14" type="ORF">HHL09_02810</name>
</gene>
<dbReference type="PANTHER" id="PTHR10953">
    <property type="entry name" value="UBIQUITIN-ACTIVATING ENZYME E1"/>
    <property type="match status" value="1"/>
</dbReference>
<comment type="catalytic activity">
    <reaction evidence="5">
        <text>[molybdopterin-synthase sulfur-carrier protein]-C-terminal Gly-Gly + ATP + H(+) = [molybdopterin-synthase sulfur-carrier protein]-C-terminal Gly-Gly-AMP + diphosphate</text>
        <dbReference type="Rhea" id="RHEA:43616"/>
        <dbReference type="Rhea" id="RHEA-COMP:12159"/>
        <dbReference type="Rhea" id="RHEA-COMP:12202"/>
        <dbReference type="ChEBI" id="CHEBI:15378"/>
        <dbReference type="ChEBI" id="CHEBI:30616"/>
        <dbReference type="ChEBI" id="CHEBI:33019"/>
        <dbReference type="ChEBI" id="CHEBI:90618"/>
        <dbReference type="ChEBI" id="CHEBI:90778"/>
        <dbReference type="EC" id="2.7.7.80"/>
    </reaction>
</comment>
<evidence type="ECO:0000256" key="6">
    <source>
        <dbReference type="ARBA" id="ARBA00055169"/>
    </source>
</evidence>
<evidence type="ECO:0000256" key="10">
    <source>
        <dbReference type="ARBA" id="ARBA00075110"/>
    </source>
</evidence>
<evidence type="ECO:0000256" key="8">
    <source>
        <dbReference type="ARBA" id="ARBA00066884"/>
    </source>
</evidence>
<dbReference type="Gene3D" id="3.40.250.10">
    <property type="entry name" value="Rhodanese-like domain"/>
    <property type="match status" value="1"/>
</dbReference>
<keyword evidence="14" id="KW-0548">Nucleotidyltransferase</keyword>
<dbReference type="CDD" id="cd00757">
    <property type="entry name" value="ThiF_MoeB_HesA_family"/>
    <property type="match status" value="1"/>
</dbReference>
<evidence type="ECO:0000256" key="1">
    <source>
        <dbReference type="ARBA" id="ARBA00009919"/>
    </source>
</evidence>
<dbReference type="AlphaFoldDB" id="A0A858RF23"/>
<evidence type="ECO:0000256" key="2">
    <source>
        <dbReference type="ARBA" id="ARBA00022679"/>
    </source>
</evidence>
<dbReference type="GO" id="GO:0005524">
    <property type="term" value="F:ATP binding"/>
    <property type="evidence" value="ECO:0007669"/>
    <property type="project" value="UniProtKB-KW"/>
</dbReference>
<keyword evidence="15" id="KW-1185">Reference proteome</keyword>
<dbReference type="EC" id="2.7.7.80" evidence="8"/>
<name>A0A858RF23_9BACT</name>
<dbReference type="KEGG" id="luo:HHL09_02810"/>
<keyword evidence="3" id="KW-0547">Nucleotide-binding</keyword>
<comment type="similarity">
    <text evidence="1">Belongs to the HesA/MoeB/ThiF family.</text>
</comment>
<accession>A0A858RF23</accession>
<dbReference type="CDD" id="cd00158">
    <property type="entry name" value="RHOD"/>
    <property type="match status" value="1"/>
</dbReference>
<dbReference type="InterPro" id="IPR000594">
    <property type="entry name" value="ThiF_NAD_FAD-bd"/>
</dbReference>
<sequence length="377" mass="40523">MPELPPLSQDEIRRYARHLSVPGVGEEGQRKLKASSVLMIGTGGLGCPAALYLAAAGVGRIGLIDPDKVDRSNLQRQILHGESWVGKPKLESAAARLREVNPHVELELHSTRFTPENAMDLVSRYDIVLDGCDNFPTRFLSNDACFFLKKPCVYGSIFRFDGQVTVFAPHLGGPCYRCMLPSLPAPGSAPSCEEAGVLGVLPGVIGSLQAMETIKLMLGIGEPPLGKLLCYDGLHTTFRSLRLRRDPACRLCGDSPTIHSVMNSETNASASCSVPGSDVPAISVEDLAARIDAGEDLYILDVRQPEEEAEGMIPGTVLIPLPELPERVAEIPADRQVFVHCRSGGRSARAVKFLQEAGIPNAVNVAGGINAWNALER</sequence>
<evidence type="ECO:0000256" key="11">
    <source>
        <dbReference type="ARBA" id="ARBA00075328"/>
    </source>
</evidence>
<dbReference type="GO" id="GO:0004792">
    <property type="term" value="F:thiosulfate-cyanide sulfurtransferase activity"/>
    <property type="evidence" value="ECO:0007669"/>
    <property type="project" value="TreeGrafter"/>
</dbReference>
<keyword evidence="2 14" id="KW-0808">Transferase</keyword>
<dbReference type="Gene3D" id="3.40.50.720">
    <property type="entry name" value="NAD(P)-binding Rossmann-like Domain"/>
    <property type="match status" value="1"/>
</dbReference>
<reference evidence="14 15" key="1">
    <citation type="submission" date="2020-04" db="EMBL/GenBank/DDBJ databases">
        <title>Luteolibacter sp. G-1-1-1 isolated from soil.</title>
        <authorList>
            <person name="Dahal R.H."/>
        </authorList>
    </citation>
    <scope>NUCLEOTIDE SEQUENCE [LARGE SCALE GENOMIC DNA]</scope>
    <source>
        <strain evidence="14 15">G-1-1-1</strain>
    </source>
</reference>
<keyword evidence="4" id="KW-0067">ATP-binding</keyword>
<feature type="domain" description="Rhodanese" evidence="13">
    <location>
        <begin position="293"/>
        <end position="377"/>
    </location>
</feature>
<dbReference type="Proteomes" id="UP000501812">
    <property type="component" value="Chromosome"/>
</dbReference>
<dbReference type="RefSeq" id="WP_169452974.1">
    <property type="nucleotide sequence ID" value="NZ_CP051774.1"/>
</dbReference>
<evidence type="ECO:0000256" key="12">
    <source>
        <dbReference type="ARBA" id="ARBA00078531"/>
    </source>
</evidence>
<dbReference type="EMBL" id="CP051774">
    <property type="protein sequence ID" value="QJE94753.1"/>
    <property type="molecule type" value="Genomic_DNA"/>
</dbReference>
<proteinExistence type="inferred from homology"/>
<dbReference type="FunFam" id="3.40.50.720:FF:000033">
    <property type="entry name" value="Adenylyltransferase and sulfurtransferase MOCS3"/>
    <property type="match status" value="1"/>
</dbReference>
<dbReference type="Pfam" id="PF00581">
    <property type="entry name" value="Rhodanese"/>
    <property type="match status" value="1"/>
</dbReference>
<dbReference type="SUPFAM" id="SSF69572">
    <property type="entry name" value="Activating enzymes of the ubiquitin-like proteins"/>
    <property type="match status" value="1"/>
</dbReference>
<dbReference type="GO" id="GO:0005829">
    <property type="term" value="C:cytosol"/>
    <property type="evidence" value="ECO:0007669"/>
    <property type="project" value="TreeGrafter"/>
</dbReference>
<evidence type="ECO:0000259" key="13">
    <source>
        <dbReference type="PROSITE" id="PS50206"/>
    </source>
</evidence>
<dbReference type="SMART" id="SM00450">
    <property type="entry name" value="RHOD"/>
    <property type="match status" value="1"/>
</dbReference>
<evidence type="ECO:0000313" key="15">
    <source>
        <dbReference type="Proteomes" id="UP000501812"/>
    </source>
</evidence>
<dbReference type="GO" id="GO:0008641">
    <property type="term" value="F:ubiquitin-like modifier activating enzyme activity"/>
    <property type="evidence" value="ECO:0007669"/>
    <property type="project" value="InterPro"/>
</dbReference>
<evidence type="ECO:0000256" key="5">
    <source>
        <dbReference type="ARBA" id="ARBA00052218"/>
    </source>
</evidence>
<dbReference type="InterPro" id="IPR001763">
    <property type="entry name" value="Rhodanese-like_dom"/>
</dbReference>
<dbReference type="InterPro" id="IPR035985">
    <property type="entry name" value="Ubiquitin-activating_enz"/>
</dbReference>
<dbReference type="Pfam" id="PF00899">
    <property type="entry name" value="ThiF"/>
    <property type="match status" value="1"/>
</dbReference>
<dbReference type="InterPro" id="IPR045886">
    <property type="entry name" value="ThiF/MoeB/HesA"/>
</dbReference>